<evidence type="ECO:0000256" key="6">
    <source>
        <dbReference type="ARBA" id="ARBA00023458"/>
    </source>
</evidence>
<dbReference type="PRINTS" id="PR01652">
    <property type="entry name" value="SHAPEPROTEIN"/>
</dbReference>
<keyword evidence="3" id="KW-0547">Nucleotide-binding</keyword>
<dbReference type="PANTHER" id="PTHR42749:SF1">
    <property type="entry name" value="CELL SHAPE-DETERMINING PROTEIN MREB"/>
    <property type="match status" value="1"/>
</dbReference>
<dbReference type="GO" id="GO:0005524">
    <property type="term" value="F:ATP binding"/>
    <property type="evidence" value="ECO:0007669"/>
    <property type="project" value="UniProtKB-KW"/>
</dbReference>
<evidence type="ECO:0000313" key="8">
    <source>
        <dbReference type="Proteomes" id="UP000824072"/>
    </source>
</evidence>
<accession>A0A9D1LBQ7</accession>
<evidence type="ECO:0000256" key="3">
    <source>
        <dbReference type="ARBA" id="ARBA00022741"/>
    </source>
</evidence>
<protein>
    <submittedName>
        <fullName evidence="7">Rod shape-determining protein</fullName>
    </submittedName>
</protein>
<dbReference type="PANTHER" id="PTHR42749">
    <property type="entry name" value="CELL SHAPE-DETERMINING PROTEIN MREB"/>
    <property type="match status" value="1"/>
</dbReference>
<keyword evidence="4" id="KW-0067">ATP-binding</keyword>
<keyword evidence="5" id="KW-0133">Cell shape</keyword>
<dbReference type="SUPFAM" id="SSF53067">
    <property type="entry name" value="Actin-like ATPase domain"/>
    <property type="match status" value="2"/>
</dbReference>
<dbReference type="Gene3D" id="3.30.420.40">
    <property type="match status" value="2"/>
</dbReference>
<reference evidence="7" key="2">
    <citation type="journal article" date="2021" name="PeerJ">
        <title>Extensive microbial diversity within the chicken gut microbiome revealed by metagenomics and culture.</title>
        <authorList>
            <person name="Gilroy R."/>
            <person name="Ravi A."/>
            <person name="Getino M."/>
            <person name="Pursley I."/>
            <person name="Horton D.L."/>
            <person name="Alikhan N.F."/>
            <person name="Baker D."/>
            <person name="Gharbi K."/>
            <person name="Hall N."/>
            <person name="Watson M."/>
            <person name="Adriaenssens E.M."/>
            <person name="Foster-Nyarko E."/>
            <person name="Jarju S."/>
            <person name="Secka A."/>
            <person name="Antonio M."/>
            <person name="Oren A."/>
            <person name="Chaudhuri R.R."/>
            <person name="La Ragione R."/>
            <person name="Hildebrand F."/>
            <person name="Pallen M.J."/>
        </authorList>
    </citation>
    <scope>NUCLEOTIDE SEQUENCE</scope>
    <source>
        <strain evidence="7">ChiHcec3-11533</strain>
    </source>
</reference>
<evidence type="ECO:0000256" key="2">
    <source>
        <dbReference type="ARBA" id="ARBA00022490"/>
    </source>
</evidence>
<dbReference type="EMBL" id="DVMU01000081">
    <property type="protein sequence ID" value="HIU33640.1"/>
    <property type="molecule type" value="Genomic_DNA"/>
</dbReference>
<dbReference type="GO" id="GO:0008360">
    <property type="term" value="P:regulation of cell shape"/>
    <property type="evidence" value="ECO:0007669"/>
    <property type="project" value="UniProtKB-KW"/>
</dbReference>
<organism evidence="7 8">
    <name type="scientific">Candidatus Pullichristensenella excrementigallinarum</name>
    <dbReference type="NCBI Taxonomy" id="2840907"/>
    <lineage>
        <taxon>Bacteria</taxon>
        <taxon>Bacillati</taxon>
        <taxon>Bacillota</taxon>
        <taxon>Clostridia</taxon>
        <taxon>Candidatus Pullichristensenella</taxon>
    </lineage>
</organism>
<sequence length="341" mass="37107">MRWDMGLDLGTRNVRMALLADGPILSEPAALALREGRDQPVSAGEAAWQLYGRECEGVEVCFPLKDGLLTNNLYAQKLFQWLFYETEDKRRTRKFRALISCAPHSRPVQREALLQAALDAGAGEAALVRSDAASALGAGLDILRPEASLLVDLGAGKWTATLFTRGLIASEEYLPYGMERIHERVAGILREQEGFLIGPKTAEDLTKTLGTALPQSAPDIHMQVAGVSAEKRLPQLIRVRRALVAEACEDVLRELVRMCRKVVSQIPEELAADLNDAGCVLAGGGAALPGLDKRIGDALGIPCRVADAPETCGILGMNRIINQPEPYEGLFLETMVRTVRR</sequence>
<comment type="subcellular location">
    <subcellularLocation>
        <location evidence="1">Cytoplasm</location>
    </subcellularLocation>
</comment>
<dbReference type="GO" id="GO:0000902">
    <property type="term" value="P:cell morphogenesis"/>
    <property type="evidence" value="ECO:0007669"/>
    <property type="project" value="InterPro"/>
</dbReference>
<proteinExistence type="inferred from homology"/>
<dbReference type="InterPro" id="IPR056546">
    <property type="entry name" value="MreB_MamK-like"/>
</dbReference>
<evidence type="ECO:0000256" key="1">
    <source>
        <dbReference type="ARBA" id="ARBA00004496"/>
    </source>
</evidence>
<dbReference type="Proteomes" id="UP000824072">
    <property type="component" value="Unassembled WGS sequence"/>
</dbReference>
<name>A0A9D1LBQ7_9FIRM</name>
<dbReference type="GO" id="GO:0005737">
    <property type="term" value="C:cytoplasm"/>
    <property type="evidence" value="ECO:0007669"/>
    <property type="project" value="UniProtKB-SubCell"/>
</dbReference>
<evidence type="ECO:0000256" key="4">
    <source>
        <dbReference type="ARBA" id="ARBA00022840"/>
    </source>
</evidence>
<evidence type="ECO:0000313" key="7">
    <source>
        <dbReference type="EMBL" id="HIU33640.1"/>
    </source>
</evidence>
<dbReference type="AlphaFoldDB" id="A0A9D1LBQ7"/>
<gene>
    <name evidence="7" type="ORF">IAB02_03670</name>
</gene>
<dbReference type="InterPro" id="IPR004753">
    <property type="entry name" value="MreB"/>
</dbReference>
<comment type="caution">
    <text evidence="7">The sequence shown here is derived from an EMBL/GenBank/DDBJ whole genome shotgun (WGS) entry which is preliminary data.</text>
</comment>
<keyword evidence="2" id="KW-0963">Cytoplasm</keyword>
<reference evidence="7" key="1">
    <citation type="submission" date="2020-10" db="EMBL/GenBank/DDBJ databases">
        <authorList>
            <person name="Gilroy R."/>
        </authorList>
    </citation>
    <scope>NUCLEOTIDE SEQUENCE</scope>
    <source>
        <strain evidence="7">ChiHcec3-11533</strain>
    </source>
</reference>
<dbReference type="InterPro" id="IPR043129">
    <property type="entry name" value="ATPase_NBD"/>
</dbReference>
<comment type="similarity">
    <text evidence="6">Belongs to the FtsA/MreB family.</text>
</comment>
<evidence type="ECO:0000256" key="5">
    <source>
        <dbReference type="ARBA" id="ARBA00022960"/>
    </source>
</evidence>
<dbReference type="Pfam" id="PF06723">
    <property type="entry name" value="MreB_Mbl"/>
    <property type="match status" value="1"/>
</dbReference>